<evidence type="ECO:0000313" key="5">
    <source>
        <dbReference type="Proteomes" id="UP000431401"/>
    </source>
</evidence>
<evidence type="ECO:0000313" key="4">
    <source>
        <dbReference type="EMBL" id="MQY25012.1"/>
    </source>
</evidence>
<evidence type="ECO:0000256" key="1">
    <source>
        <dbReference type="ARBA" id="ARBA00010652"/>
    </source>
</evidence>
<dbReference type="OrthoDB" id="4760568at2"/>
<dbReference type="Proteomes" id="UP000431401">
    <property type="component" value="Unassembled WGS sequence"/>
</dbReference>
<keyword evidence="5" id="KW-1185">Reference proteome</keyword>
<protein>
    <recommendedName>
        <fullName evidence="3">PPE domain-containing protein</fullName>
    </recommendedName>
</protein>
<dbReference type="RefSeq" id="WP_153338853.1">
    <property type="nucleotide sequence ID" value="NZ_WEGI01000001.1"/>
</dbReference>
<comment type="caution">
    <text evidence="4">The sequence shown here is derived from an EMBL/GenBank/DDBJ whole genome shotgun (WGS) entry which is preliminary data.</text>
</comment>
<feature type="compositionally biased region" description="Low complexity" evidence="2">
    <location>
        <begin position="339"/>
        <end position="356"/>
    </location>
</feature>
<dbReference type="InterPro" id="IPR000030">
    <property type="entry name" value="PPE_dom"/>
</dbReference>
<organism evidence="4 5">
    <name type="scientific">Nocardia aurantia</name>
    <dbReference type="NCBI Taxonomy" id="2585199"/>
    <lineage>
        <taxon>Bacteria</taxon>
        <taxon>Bacillati</taxon>
        <taxon>Actinomycetota</taxon>
        <taxon>Actinomycetes</taxon>
        <taxon>Mycobacteriales</taxon>
        <taxon>Nocardiaceae</taxon>
        <taxon>Nocardia</taxon>
    </lineage>
</organism>
<gene>
    <name evidence="4" type="ORF">NRB56_05660</name>
</gene>
<proteinExistence type="inferred from homology"/>
<accession>A0A7K0DIA4</accession>
<dbReference type="InterPro" id="IPR038332">
    <property type="entry name" value="PPE_sf"/>
</dbReference>
<dbReference type="AlphaFoldDB" id="A0A7K0DIA4"/>
<comment type="similarity">
    <text evidence="1">Belongs to the mycobacterial PPE family.</text>
</comment>
<reference evidence="4 5" key="1">
    <citation type="submission" date="2019-10" db="EMBL/GenBank/DDBJ databases">
        <title>Nocardia macrotermitis sp. nov. and Nocardia aurantia sp. nov., isolated from the gut of fungus growing-termite Macrotermes natalensis.</title>
        <authorList>
            <person name="Benndorf R."/>
            <person name="Schwitalla J."/>
            <person name="Martin K."/>
            <person name="De Beer W."/>
            <person name="Kaster A.-K."/>
            <person name="Vollmers J."/>
            <person name="Poulsen M."/>
            <person name="Beemelmanns C."/>
        </authorList>
    </citation>
    <scope>NUCLEOTIDE SEQUENCE [LARGE SCALE GENOMIC DNA]</scope>
    <source>
        <strain evidence="4 5">RB56</strain>
    </source>
</reference>
<dbReference type="EMBL" id="WEGI01000001">
    <property type="protein sequence ID" value="MQY25012.1"/>
    <property type="molecule type" value="Genomic_DNA"/>
</dbReference>
<sequence>MVVEPMAPGFTGQVWEAKPPEQLARDLVTGAGAAPTAEAGLAWARLGAGFAAAAIDYEHILGLIDSAWQSQASRDVLERIRALRNWLAEAAAAAAANAAQAEAHAAAYEIARLAMPDAGEVEAIHSMQQNLEQVGTALGAPMLGALAQLDGQADAAKAVAARVMRTYEAATEPLATPWEHQAPPVVVSDAALAAESGTAVATPEAAPVSLPTGYPGLGTIDFAPVLTSYRSRNVNRVTSESTVEKVTTQQVSVQPIGSMPMAPPPPVTAPPQSRQHFPRAALPGESAAAAAELEMDTGMQAAPAVLGGLDPTAQRVPTGIEVVSAQSGRAETPATAGQAAPERATEARPAAGEAPA</sequence>
<evidence type="ECO:0000256" key="2">
    <source>
        <dbReference type="SAM" id="MobiDB-lite"/>
    </source>
</evidence>
<feature type="domain" description="PPE" evidence="3">
    <location>
        <begin position="15"/>
        <end position="177"/>
    </location>
</feature>
<dbReference type="Gene3D" id="1.20.1260.20">
    <property type="entry name" value="PPE superfamily"/>
    <property type="match status" value="1"/>
</dbReference>
<feature type="region of interest" description="Disordered" evidence="2">
    <location>
        <begin position="324"/>
        <end position="356"/>
    </location>
</feature>
<name>A0A7K0DIA4_9NOCA</name>
<dbReference type="SUPFAM" id="SSF140459">
    <property type="entry name" value="PE/PPE dimer-like"/>
    <property type="match status" value="1"/>
</dbReference>
<dbReference type="Pfam" id="PF00823">
    <property type="entry name" value="PPE"/>
    <property type="match status" value="1"/>
</dbReference>
<evidence type="ECO:0000259" key="3">
    <source>
        <dbReference type="Pfam" id="PF00823"/>
    </source>
</evidence>